<dbReference type="Proteomes" id="UP000593571">
    <property type="component" value="Unassembled WGS sequence"/>
</dbReference>
<evidence type="ECO:0000256" key="14">
    <source>
        <dbReference type="ARBA" id="ARBA00023125"/>
    </source>
</evidence>
<feature type="compositionally biased region" description="Basic and acidic residues" evidence="18">
    <location>
        <begin position="426"/>
        <end position="436"/>
    </location>
</feature>
<feature type="domain" description="KRAB-related" evidence="22">
    <location>
        <begin position="23"/>
        <end position="86"/>
    </location>
</feature>
<dbReference type="OrthoDB" id="9439903at2759"/>
<feature type="compositionally biased region" description="Basic and acidic residues" evidence="18">
    <location>
        <begin position="443"/>
        <end position="462"/>
    </location>
</feature>
<dbReference type="SMART" id="SM00349">
    <property type="entry name" value="KRAB"/>
    <property type="match status" value="1"/>
</dbReference>
<dbReference type="FunFam" id="2.170.270.10:FF:000031">
    <property type="entry name" value="probable histone-lysine N-methyltransferase PRDM7"/>
    <property type="match status" value="1"/>
</dbReference>
<dbReference type="GO" id="GO:0005634">
    <property type="term" value="C:nucleus"/>
    <property type="evidence" value="ECO:0007669"/>
    <property type="project" value="UniProtKB-SubCell"/>
</dbReference>
<organism evidence="23 24">
    <name type="scientific">Rousettus aegyptiacus</name>
    <name type="common">Egyptian fruit bat</name>
    <name type="synonym">Pteropus aegyptiacus</name>
    <dbReference type="NCBI Taxonomy" id="9407"/>
    <lineage>
        <taxon>Eukaryota</taxon>
        <taxon>Metazoa</taxon>
        <taxon>Chordata</taxon>
        <taxon>Craniata</taxon>
        <taxon>Vertebrata</taxon>
        <taxon>Euteleostomi</taxon>
        <taxon>Mammalia</taxon>
        <taxon>Eutheria</taxon>
        <taxon>Laurasiatheria</taxon>
        <taxon>Chiroptera</taxon>
        <taxon>Yinpterochiroptera</taxon>
        <taxon>Pteropodoidea</taxon>
        <taxon>Pteropodidae</taxon>
        <taxon>Rousettinae</taxon>
        <taxon>Rousettus</taxon>
    </lineage>
</organism>
<keyword evidence="24" id="KW-1185">Reference proteome</keyword>
<evidence type="ECO:0000259" key="19">
    <source>
        <dbReference type="PROSITE" id="PS50157"/>
    </source>
</evidence>
<dbReference type="InterPro" id="IPR036051">
    <property type="entry name" value="KRAB_dom_sf"/>
</dbReference>
<feature type="domain" description="C2H2-type" evidence="19">
    <location>
        <begin position="777"/>
        <end position="804"/>
    </location>
</feature>
<evidence type="ECO:0000256" key="13">
    <source>
        <dbReference type="ARBA" id="ARBA00023015"/>
    </source>
</evidence>
<dbReference type="Pfam" id="PF21225">
    <property type="entry name" value="zf-C2H2_5"/>
    <property type="match status" value="1"/>
</dbReference>
<dbReference type="GO" id="GO:0005694">
    <property type="term" value="C:chromosome"/>
    <property type="evidence" value="ECO:0007669"/>
    <property type="project" value="UniProtKB-SubCell"/>
</dbReference>
<keyword evidence="8" id="KW-0479">Metal-binding</keyword>
<keyword evidence="10 17" id="KW-0863">Zinc-finger</keyword>
<evidence type="ECO:0000256" key="18">
    <source>
        <dbReference type="SAM" id="MobiDB-lite"/>
    </source>
</evidence>
<keyword evidence="9" id="KW-0677">Repeat</keyword>
<evidence type="ECO:0000256" key="8">
    <source>
        <dbReference type="ARBA" id="ARBA00022723"/>
    </source>
</evidence>
<dbReference type="PANTHER" id="PTHR23235:SF178">
    <property type="entry name" value="C2H2-TYPE DOMAIN-CONTAINING PROTEIN-RELATED"/>
    <property type="match status" value="1"/>
</dbReference>
<dbReference type="InterPro" id="IPR001214">
    <property type="entry name" value="SET_dom"/>
</dbReference>
<dbReference type="CDD" id="cd19193">
    <property type="entry name" value="PR-SET_PRDM7_9"/>
    <property type="match status" value="1"/>
</dbReference>
<dbReference type="FunFam" id="3.30.160.60:FF:001312">
    <property type="entry name" value="Histone-lysine N-methyltransferase PRDM9"/>
    <property type="match status" value="1"/>
</dbReference>
<feature type="region of interest" description="Disordered" evidence="18">
    <location>
        <begin position="401"/>
        <end position="513"/>
    </location>
</feature>
<keyword evidence="4" id="KW-0158">Chromosome</keyword>
<dbReference type="Pfam" id="PF09514">
    <property type="entry name" value="SSXRD"/>
    <property type="match status" value="1"/>
</dbReference>
<keyword evidence="13" id="KW-0805">Transcription regulation</keyword>
<dbReference type="Pfam" id="PF00096">
    <property type="entry name" value="zf-C2H2"/>
    <property type="match status" value="10"/>
</dbReference>
<dbReference type="InterPro" id="IPR003655">
    <property type="entry name" value="aKRAB"/>
</dbReference>
<evidence type="ECO:0000256" key="2">
    <source>
        <dbReference type="ARBA" id="ARBA00004286"/>
    </source>
</evidence>
<dbReference type="FunFam" id="3.30.160.60:FF:000155">
    <property type="entry name" value="zinc finger protein 133 isoform X1"/>
    <property type="match status" value="9"/>
</dbReference>
<feature type="domain" description="C2H2-type" evidence="19">
    <location>
        <begin position="530"/>
        <end position="552"/>
    </location>
</feature>
<evidence type="ECO:0000259" key="20">
    <source>
        <dbReference type="PROSITE" id="PS50280"/>
    </source>
</evidence>
<dbReference type="SUPFAM" id="SSF82199">
    <property type="entry name" value="SET domain"/>
    <property type="match status" value="1"/>
</dbReference>
<keyword evidence="14" id="KW-0238">DNA-binding</keyword>
<dbReference type="CDD" id="cd07765">
    <property type="entry name" value="KRAB_A-box"/>
    <property type="match status" value="1"/>
</dbReference>
<feature type="domain" description="C2H2-type" evidence="19">
    <location>
        <begin position="805"/>
        <end position="832"/>
    </location>
</feature>
<evidence type="ECO:0000256" key="12">
    <source>
        <dbReference type="ARBA" id="ARBA00022853"/>
    </source>
</evidence>
<feature type="region of interest" description="Disordered" evidence="18">
    <location>
        <begin position="81"/>
        <end position="101"/>
    </location>
</feature>
<reference evidence="23 24" key="1">
    <citation type="journal article" date="2020" name="Nature">
        <title>Six reference-quality genomes reveal evolution of bat adaptations.</title>
        <authorList>
            <person name="Jebb D."/>
            <person name="Huang Z."/>
            <person name="Pippel M."/>
            <person name="Hughes G.M."/>
            <person name="Lavrichenko K."/>
            <person name="Devanna P."/>
            <person name="Winkler S."/>
            <person name="Jermiin L.S."/>
            <person name="Skirmuntt E.C."/>
            <person name="Katzourakis A."/>
            <person name="Burkitt-Gray L."/>
            <person name="Ray D.A."/>
            <person name="Sullivan K.A.M."/>
            <person name="Roscito J.G."/>
            <person name="Kirilenko B.M."/>
            <person name="Davalos L.M."/>
            <person name="Corthals A.P."/>
            <person name="Power M.L."/>
            <person name="Jones G."/>
            <person name="Ransome R.D."/>
            <person name="Dechmann D.K.N."/>
            <person name="Locatelli A.G."/>
            <person name="Puechmaille S.J."/>
            <person name="Fedrigo O."/>
            <person name="Jarvis E.D."/>
            <person name="Hiller M."/>
            <person name="Vernes S.C."/>
            <person name="Myers E.W."/>
            <person name="Teeling E.C."/>
        </authorList>
    </citation>
    <scope>NUCLEOTIDE SEQUENCE [LARGE SCALE GENOMIC DNA]</scope>
    <source>
        <strain evidence="23">MRouAeg1</strain>
        <tissue evidence="23">Muscle</tissue>
    </source>
</reference>
<keyword evidence="11" id="KW-0862">Zinc</keyword>
<dbReference type="PROSITE" id="PS50806">
    <property type="entry name" value="KRAB_RELATED"/>
    <property type="match status" value="1"/>
</dbReference>
<feature type="domain" description="C2H2-type" evidence="19">
    <location>
        <begin position="388"/>
        <end position="416"/>
    </location>
</feature>
<evidence type="ECO:0000313" key="24">
    <source>
        <dbReference type="Proteomes" id="UP000593571"/>
    </source>
</evidence>
<dbReference type="SMART" id="SM00355">
    <property type="entry name" value="ZnF_C2H2"/>
    <property type="match status" value="12"/>
</dbReference>
<protein>
    <recommendedName>
        <fullName evidence="25">PR/SET domain 9</fullName>
    </recommendedName>
</protein>
<gene>
    <name evidence="23" type="ORF">HJG63_011806</name>
</gene>
<sequence>MRPDRSSEEAPEGDTRRTGCEPKAKDAFKDISIYFSKEEWTEMGDWEKIRYRNVKRNYDALQAIGLRAPRPAFMCRRRQAIKPQVDDSEDSDEEWTPRQQVQPSWVAFGVEQSKHQKALRRMPLNDEPSLNKLSVTANLLKASGSGQDQKPVSPPGKASASGQHSRRKLGLRRKGVEVKMYSLRERTGCMYQEVSEPQDDDYLYCEKCQNFFIDSCAAHGSPIFVKDSEADIGHPNRSALTLPPGLRIGPSGIPEAGLGVWNEASDLPLGLLFGPYEGQITEDEEAANSGYSWLITKGRNCYEYVNGKDESRANWMRYVNCARDDEEQNLVAFQYRRQIFYRTCRVIRPGCELLVWYGDEYGQELGIKWGSKWKRELTAGREPKPEIHPCPSCSLAFSSQQFLSQHMKRSHPPQSQPGTSVRKHLRSEEPRPEDQSHQQQQHTEPRSWNDKAEGPEVKERSKPTLKRNRQRKISRAFSKPPKGQMGSPRECERMMEAEPSTSQKVNPESTGKLSVGVGASRIVRVKYGGCGHGFDDGSHLIRHQSTHSREKPFVCGECERGFTQKSCLIMHQRTHSGEKPFVCGECERGFTRKSCLIRHQRTHSGEKPFVCGECERGFTQKSCLIMHQRTHSGEKPFVCRECERGFTRKSCLIMHQRTHSGEKPFVCRECERGFTQKSHLIRHQRMHSGEKPFVCRECERGFTQKSYLIMHQRTHSGEKPFVCRECERGFTRKSCLIMHQRTHSGEKPFVCRECERGFTQKSYLIMHQRTHSGEKPFVCGECERGFTQKSHLIRHQRTHSGEKPFVCRECERGFTRKSYLIGHQRTHSGEKPFVCRKCE</sequence>
<feature type="domain" description="C2H2-type" evidence="19">
    <location>
        <begin position="693"/>
        <end position="720"/>
    </location>
</feature>
<keyword evidence="6" id="KW-0808">Transferase</keyword>
<keyword evidence="16" id="KW-0539">Nucleus</keyword>
<dbReference type="GO" id="GO:0000978">
    <property type="term" value="F:RNA polymerase II cis-regulatory region sequence-specific DNA binding"/>
    <property type="evidence" value="ECO:0007669"/>
    <property type="project" value="TreeGrafter"/>
</dbReference>
<dbReference type="PROSITE" id="PS50805">
    <property type="entry name" value="KRAB"/>
    <property type="match status" value="1"/>
</dbReference>
<dbReference type="SUPFAM" id="SSF57667">
    <property type="entry name" value="beta-beta-alpha zinc fingers"/>
    <property type="match status" value="6"/>
</dbReference>
<dbReference type="GO" id="GO:0042800">
    <property type="term" value="F:histone H3K4 methyltransferase activity"/>
    <property type="evidence" value="ECO:0007669"/>
    <property type="project" value="UniProtKB-ARBA"/>
</dbReference>
<feature type="domain" description="C2H2-type" evidence="19">
    <location>
        <begin position="721"/>
        <end position="748"/>
    </location>
</feature>
<feature type="domain" description="C2H2-type" evidence="19">
    <location>
        <begin position="665"/>
        <end position="692"/>
    </location>
</feature>
<dbReference type="Gene3D" id="3.30.160.60">
    <property type="entry name" value="Classic Zinc Finger"/>
    <property type="match status" value="12"/>
</dbReference>
<dbReference type="Pfam" id="PF01352">
    <property type="entry name" value="KRAB"/>
    <property type="match status" value="1"/>
</dbReference>
<evidence type="ECO:0000313" key="23">
    <source>
        <dbReference type="EMBL" id="KAF6447342.1"/>
    </source>
</evidence>
<feature type="domain" description="C2H2-type" evidence="19">
    <location>
        <begin position="553"/>
        <end position="580"/>
    </location>
</feature>
<dbReference type="GO" id="GO:0008270">
    <property type="term" value="F:zinc ion binding"/>
    <property type="evidence" value="ECO:0007669"/>
    <property type="project" value="UniProtKB-KW"/>
</dbReference>
<dbReference type="InterPro" id="IPR044417">
    <property type="entry name" value="PRDM7_9_PR-SET"/>
</dbReference>
<keyword evidence="7" id="KW-0949">S-adenosyl-L-methionine</keyword>
<dbReference type="InterPro" id="IPR046341">
    <property type="entry name" value="SET_dom_sf"/>
</dbReference>
<dbReference type="PROSITE" id="PS50157">
    <property type="entry name" value="ZINC_FINGER_C2H2_2"/>
    <property type="match status" value="12"/>
</dbReference>
<dbReference type="EMBL" id="JACASE010000007">
    <property type="protein sequence ID" value="KAF6447342.1"/>
    <property type="molecule type" value="Genomic_DNA"/>
</dbReference>
<dbReference type="GO" id="GO:0000981">
    <property type="term" value="F:DNA-binding transcription factor activity, RNA polymerase II-specific"/>
    <property type="evidence" value="ECO:0007669"/>
    <property type="project" value="TreeGrafter"/>
</dbReference>
<dbReference type="PANTHER" id="PTHR23235">
    <property type="entry name" value="KRUEPPEL-LIKE TRANSCRIPTION FACTOR"/>
    <property type="match status" value="1"/>
</dbReference>
<dbReference type="InterPro" id="IPR048414">
    <property type="entry name" value="PDRM9-like_Znf-C2H2"/>
</dbReference>
<dbReference type="Gene3D" id="2.170.270.10">
    <property type="entry name" value="SET domain"/>
    <property type="match status" value="1"/>
</dbReference>
<dbReference type="AlphaFoldDB" id="A0A7J8FJJ9"/>
<evidence type="ECO:0000256" key="17">
    <source>
        <dbReference type="PROSITE-ProRule" id="PRU00042"/>
    </source>
</evidence>
<evidence type="ECO:0000256" key="10">
    <source>
        <dbReference type="ARBA" id="ARBA00022771"/>
    </source>
</evidence>
<evidence type="ECO:0000256" key="5">
    <source>
        <dbReference type="ARBA" id="ARBA00022603"/>
    </source>
</evidence>
<feature type="domain" description="C2H2-type" evidence="19">
    <location>
        <begin position="637"/>
        <end position="664"/>
    </location>
</feature>
<name>A0A7J8FJJ9_ROUAE</name>
<feature type="domain" description="C2H2-type" evidence="19">
    <location>
        <begin position="609"/>
        <end position="636"/>
    </location>
</feature>
<feature type="domain" description="C2H2-type" evidence="19">
    <location>
        <begin position="581"/>
        <end position="608"/>
    </location>
</feature>
<keyword evidence="5" id="KW-0489">Methyltransferase</keyword>
<dbReference type="InterPro" id="IPR013087">
    <property type="entry name" value="Znf_C2H2_type"/>
</dbReference>
<accession>A0A7J8FJJ9</accession>
<feature type="region of interest" description="Disordered" evidence="18">
    <location>
        <begin position="1"/>
        <end position="23"/>
    </location>
</feature>
<dbReference type="GO" id="GO:0032259">
    <property type="term" value="P:methylation"/>
    <property type="evidence" value="ECO:0007669"/>
    <property type="project" value="UniProtKB-KW"/>
</dbReference>
<evidence type="ECO:0000256" key="1">
    <source>
        <dbReference type="ARBA" id="ARBA00004123"/>
    </source>
</evidence>
<keyword evidence="15" id="KW-0804">Transcription</keyword>
<evidence type="ECO:0008006" key="25">
    <source>
        <dbReference type="Google" id="ProtNLM"/>
    </source>
</evidence>
<dbReference type="InterPro" id="IPR036236">
    <property type="entry name" value="Znf_C2H2_sf"/>
</dbReference>
<dbReference type="PROSITE" id="PS50280">
    <property type="entry name" value="SET"/>
    <property type="match status" value="1"/>
</dbReference>
<evidence type="ECO:0000256" key="6">
    <source>
        <dbReference type="ARBA" id="ARBA00022679"/>
    </source>
</evidence>
<comment type="caution">
    <text evidence="23">The sequence shown here is derived from an EMBL/GenBank/DDBJ whole genome shotgun (WGS) entry which is preliminary data.</text>
</comment>
<evidence type="ECO:0000256" key="9">
    <source>
        <dbReference type="ARBA" id="ARBA00022737"/>
    </source>
</evidence>
<evidence type="ECO:0000256" key="16">
    <source>
        <dbReference type="ARBA" id="ARBA00023242"/>
    </source>
</evidence>
<dbReference type="FunFam" id="3.30.160.60:FF:002716">
    <property type="entry name" value="Zinc finger protein 212"/>
    <property type="match status" value="1"/>
</dbReference>
<feature type="compositionally biased region" description="Polar residues" evidence="18">
    <location>
        <begin position="499"/>
        <end position="512"/>
    </location>
</feature>
<comment type="subcellular location">
    <subcellularLocation>
        <location evidence="2">Chromosome</location>
    </subcellularLocation>
    <subcellularLocation>
        <location evidence="1">Nucleus</location>
    </subcellularLocation>
</comment>
<keyword evidence="12" id="KW-0156">Chromatin regulator</keyword>
<dbReference type="SUPFAM" id="SSF109640">
    <property type="entry name" value="KRAB domain (Kruppel-associated box)"/>
    <property type="match status" value="1"/>
</dbReference>
<evidence type="ECO:0000259" key="22">
    <source>
        <dbReference type="PROSITE" id="PS50806"/>
    </source>
</evidence>
<evidence type="ECO:0000256" key="3">
    <source>
        <dbReference type="ARBA" id="ARBA00006991"/>
    </source>
</evidence>
<feature type="region of interest" description="Disordered" evidence="18">
    <location>
        <begin position="143"/>
        <end position="171"/>
    </location>
</feature>
<dbReference type="InterPro" id="IPR019041">
    <property type="entry name" value="SSXRD_motif"/>
</dbReference>
<proteinExistence type="inferred from homology"/>
<feature type="domain" description="C2H2-type" evidence="19">
    <location>
        <begin position="749"/>
        <end position="776"/>
    </location>
</feature>
<dbReference type="Pfam" id="PF21549">
    <property type="entry name" value="PRDM2_PR"/>
    <property type="match status" value="1"/>
</dbReference>
<dbReference type="InterPro" id="IPR001909">
    <property type="entry name" value="KRAB"/>
</dbReference>
<evidence type="ECO:0000256" key="15">
    <source>
        <dbReference type="ARBA" id="ARBA00023163"/>
    </source>
</evidence>
<evidence type="ECO:0000256" key="4">
    <source>
        <dbReference type="ARBA" id="ARBA00022454"/>
    </source>
</evidence>
<comment type="similarity">
    <text evidence="3">Belongs to the krueppel C2H2-type zinc-finger protein family.</text>
</comment>
<evidence type="ECO:0000256" key="11">
    <source>
        <dbReference type="ARBA" id="ARBA00022833"/>
    </source>
</evidence>
<feature type="domain" description="SET" evidence="20">
    <location>
        <begin position="244"/>
        <end position="358"/>
    </location>
</feature>
<evidence type="ECO:0000256" key="7">
    <source>
        <dbReference type="ARBA" id="ARBA00022691"/>
    </source>
</evidence>
<dbReference type="PROSITE" id="PS00028">
    <property type="entry name" value="ZINC_FINGER_C2H2_1"/>
    <property type="match status" value="11"/>
</dbReference>
<feature type="compositionally biased region" description="Basic residues" evidence="18">
    <location>
        <begin position="463"/>
        <end position="474"/>
    </location>
</feature>
<feature type="domain" description="KRAB" evidence="21">
    <location>
        <begin position="26"/>
        <end position="96"/>
    </location>
</feature>
<evidence type="ECO:0000259" key="21">
    <source>
        <dbReference type="PROSITE" id="PS50805"/>
    </source>
</evidence>